<dbReference type="InterPro" id="IPR036188">
    <property type="entry name" value="FAD/NAD-bd_sf"/>
</dbReference>
<name>A0ABU6F1X6_9ACTN</name>
<dbReference type="PANTHER" id="PTHR13847">
    <property type="entry name" value="SARCOSINE DEHYDROGENASE-RELATED"/>
    <property type="match status" value="1"/>
</dbReference>
<evidence type="ECO:0000313" key="4">
    <source>
        <dbReference type="EMBL" id="MEB8338006.1"/>
    </source>
</evidence>
<evidence type="ECO:0000313" key="5">
    <source>
        <dbReference type="Proteomes" id="UP001354931"/>
    </source>
</evidence>
<keyword evidence="1" id="KW-0560">Oxidoreductase</keyword>
<organism evidence="4 5">
    <name type="scientific">Streptomyces endophyticus</name>
    <dbReference type="NCBI Taxonomy" id="714166"/>
    <lineage>
        <taxon>Bacteria</taxon>
        <taxon>Bacillati</taxon>
        <taxon>Actinomycetota</taxon>
        <taxon>Actinomycetes</taxon>
        <taxon>Kitasatosporales</taxon>
        <taxon>Streptomycetaceae</taxon>
        <taxon>Streptomyces</taxon>
    </lineage>
</organism>
<comment type="caution">
    <text evidence="4">The sequence shown here is derived from an EMBL/GenBank/DDBJ whole genome shotgun (WGS) entry which is preliminary data.</text>
</comment>
<dbReference type="Gene3D" id="3.30.9.10">
    <property type="entry name" value="D-Amino Acid Oxidase, subunit A, domain 2"/>
    <property type="match status" value="1"/>
</dbReference>
<proteinExistence type="predicted"/>
<dbReference type="Pfam" id="PF01266">
    <property type="entry name" value="DAO"/>
    <property type="match status" value="1"/>
</dbReference>
<dbReference type="RefSeq" id="WP_326015701.1">
    <property type="nucleotide sequence ID" value="NZ_JAOZYC010000088.1"/>
</dbReference>
<evidence type="ECO:0000259" key="3">
    <source>
        <dbReference type="Pfam" id="PF01266"/>
    </source>
</evidence>
<protein>
    <submittedName>
        <fullName evidence="4">FAD-binding oxidoreductase</fullName>
    </submittedName>
</protein>
<gene>
    <name evidence="4" type="ORF">OKJ99_10875</name>
</gene>
<feature type="region of interest" description="Disordered" evidence="2">
    <location>
        <begin position="359"/>
        <end position="387"/>
    </location>
</feature>
<reference evidence="4 5" key="1">
    <citation type="submission" date="2022-10" db="EMBL/GenBank/DDBJ databases">
        <authorList>
            <person name="Xie J."/>
            <person name="Shen N."/>
        </authorList>
    </citation>
    <scope>NUCLEOTIDE SEQUENCE [LARGE SCALE GENOMIC DNA]</scope>
    <source>
        <strain evidence="4 5">YIM65594</strain>
    </source>
</reference>
<dbReference type="Proteomes" id="UP001354931">
    <property type="component" value="Unassembled WGS sequence"/>
</dbReference>
<feature type="domain" description="FAD dependent oxidoreductase" evidence="3">
    <location>
        <begin position="4"/>
        <end position="344"/>
    </location>
</feature>
<dbReference type="InterPro" id="IPR006076">
    <property type="entry name" value="FAD-dep_OxRdtase"/>
</dbReference>
<accession>A0ABU6F1X6</accession>
<keyword evidence="5" id="KW-1185">Reference proteome</keyword>
<evidence type="ECO:0000256" key="2">
    <source>
        <dbReference type="SAM" id="MobiDB-lite"/>
    </source>
</evidence>
<dbReference type="EMBL" id="JAOZYC010000088">
    <property type="protein sequence ID" value="MEB8338006.1"/>
    <property type="molecule type" value="Genomic_DNA"/>
</dbReference>
<dbReference type="PROSITE" id="PS51257">
    <property type="entry name" value="PROKAR_LIPOPROTEIN"/>
    <property type="match status" value="1"/>
</dbReference>
<evidence type="ECO:0000256" key="1">
    <source>
        <dbReference type="ARBA" id="ARBA00023002"/>
    </source>
</evidence>
<dbReference type="PANTHER" id="PTHR13847:SF289">
    <property type="entry name" value="GLYCINE OXIDASE"/>
    <property type="match status" value="1"/>
</dbReference>
<sequence length="387" mass="40786">MNRAVVVGAGVLGACVAYHLARAGVEVVVLEEADPASGTSSATFAADVTHLKTPHTYYRLNRQGSDGHRALAEELDGPTWRHPVPLVQWADSDDAQRTLHERASRVREWGHDCRTAPASELRELAPAVDPAACTVDEVVVHTGTAWFDAPRLVHTLLDAAVRRHGAEAHYGTRVTGLLRSGARVVGAESGERSWGADTVVNCAGPAADQIAALAGARLPLRHVPGLVAESAPLAEEPLTAILSAPGIDLRPTADGGVLALSWEVDARLEGTATDGLPSELHRRASTVVPGLGEARIADARIGVRPVPLDGLPLVGEAEAAPGLYHLVSHSAVTLAPVLGRLAAQEITSGRSAEELNVYRPDRTIDGDVQDENLRAMNSHGPDSQPQR</sequence>
<dbReference type="Gene3D" id="3.50.50.60">
    <property type="entry name" value="FAD/NAD(P)-binding domain"/>
    <property type="match status" value="1"/>
</dbReference>
<dbReference type="SUPFAM" id="SSF51905">
    <property type="entry name" value="FAD/NAD(P)-binding domain"/>
    <property type="match status" value="1"/>
</dbReference>